<organism evidence="1">
    <name type="scientific">Leptospira borgpetersenii serovar Ballum</name>
    <dbReference type="NCBI Taxonomy" id="280505"/>
    <lineage>
        <taxon>Bacteria</taxon>
        <taxon>Pseudomonadati</taxon>
        <taxon>Spirochaetota</taxon>
        <taxon>Spirochaetia</taxon>
        <taxon>Leptospirales</taxon>
        <taxon>Leptospiraceae</taxon>
        <taxon>Leptospira</taxon>
    </lineage>
</organism>
<evidence type="ECO:0008006" key="3">
    <source>
        <dbReference type="Google" id="ProtNLM"/>
    </source>
</evidence>
<evidence type="ECO:0000313" key="2">
    <source>
        <dbReference type="Proteomes" id="UP000058857"/>
    </source>
</evidence>
<protein>
    <recommendedName>
        <fullName evidence="3">Acyltransferase</fullName>
    </recommendedName>
</protein>
<evidence type="ECO:0000313" key="1">
    <source>
        <dbReference type="EMBL" id="ALO25333.1"/>
    </source>
</evidence>
<proteinExistence type="predicted"/>
<dbReference type="PATRIC" id="fig|280505.15.peg.1001"/>
<name>A0A0E3B721_LEPBO</name>
<dbReference type="AlphaFoldDB" id="A0A0E3B721"/>
<dbReference type="RefSeq" id="WP_002741364.1">
    <property type="nucleotide sequence ID" value="NZ_CP012029.1"/>
</dbReference>
<reference evidence="1 2" key="1">
    <citation type="journal article" date="2015" name="PLoS Negl. Trop. Dis.">
        <title>Distribution of Plasmids in Distinct Leptospira Pathogenic Species.</title>
        <authorList>
            <person name="Wang Y."/>
            <person name="Zhuang X."/>
            <person name="Zhong Y."/>
            <person name="Zhang C."/>
            <person name="Zhang Y."/>
            <person name="Zeng L."/>
            <person name="Zhu Y."/>
            <person name="He P."/>
            <person name="Dong K."/>
            <person name="Pal U."/>
            <person name="Guo X."/>
            <person name="Qin J."/>
        </authorList>
    </citation>
    <scope>NUCLEOTIDE SEQUENCE [LARGE SCALE GENOMIC DNA]</scope>
    <source>
        <strain evidence="1 2">56604</strain>
    </source>
</reference>
<dbReference type="EMBL" id="CP012029">
    <property type="protein sequence ID" value="ALO25333.1"/>
    <property type="molecule type" value="Genomic_DNA"/>
</dbReference>
<gene>
    <name evidence="1" type="ORF">LBBP_01022</name>
</gene>
<dbReference type="Proteomes" id="UP000058857">
    <property type="component" value="Chromosome 1"/>
</dbReference>
<sequence>MKLFIKTKGTVKLTTFWKSKFFMAMRTFLKRTVLPFLILFCIFISFPVADLGALDPLNSNLSYHPSEVPFILNVVKILFPEKYEVRKLGTGNHWKILPTQGRAWMLILREWEGLPSGSLQSLVKDLFPDYRELVLPEFRGLKTIGGERKEIVAGNSLTVRYFLLERKGKVASIYLCFDSENKTVSVFFQDPKRFLQPLFPDSF</sequence>
<accession>A0A0E3B721</accession>